<evidence type="ECO:0000256" key="5">
    <source>
        <dbReference type="SAM" id="MobiDB-lite"/>
    </source>
</evidence>
<gene>
    <name evidence="8" type="ORF">FM105_12075</name>
</gene>
<dbReference type="GO" id="GO:0005886">
    <property type="term" value="C:plasma membrane"/>
    <property type="evidence" value="ECO:0007669"/>
    <property type="project" value="InterPro"/>
</dbReference>
<dbReference type="InterPro" id="IPR010445">
    <property type="entry name" value="LapA_dom"/>
</dbReference>
<evidence type="ECO:0000256" key="2">
    <source>
        <dbReference type="ARBA" id="ARBA00022692"/>
    </source>
</evidence>
<evidence type="ECO:0000313" key="9">
    <source>
        <dbReference type="Proteomes" id="UP000196581"/>
    </source>
</evidence>
<evidence type="ECO:0000259" key="7">
    <source>
        <dbReference type="Pfam" id="PF06305"/>
    </source>
</evidence>
<keyword evidence="9" id="KW-1185">Reference proteome</keyword>
<feature type="compositionally biased region" description="Basic and acidic residues" evidence="5">
    <location>
        <begin position="70"/>
        <end position="83"/>
    </location>
</feature>
<feature type="compositionally biased region" description="Polar residues" evidence="5">
    <location>
        <begin position="1"/>
        <end position="23"/>
    </location>
</feature>
<feature type="transmembrane region" description="Helical" evidence="6">
    <location>
        <begin position="90"/>
        <end position="109"/>
    </location>
</feature>
<keyword evidence="4 6" id="KW-0472">Membrane</keyword>
<evidence type="ECO:0000313" key="8">
    <source>
        <dbReference type="EMBL" id="SLN00026.1"/>
    </source>
</evidence>
<keyword evidence="2 6" id="KW-0812">Transmembrane</keyword>
<sequence>MTTNPDPREAQTTGTEGTGNLSDSLPAELLEPDAGQSVGGAHPDSAPAPADATAPAAAPAPTQQAPARTGESKAGRAQAEESKGGMSGGVWVSLILGAVITVLLLVFIIQNNTAAQFQYFGWNFSLPLGVAMLLAAIAGVLVAGIVGSVRIFVLSRRLKKVQKAIGG</sequence>
<evidence type="ECO:0000256" key="3">
    <source>
        <dbReference type="ARBA" id="ARBA00022989"/>
    </source>
</evidence>
<evidence type="ECO:0000256" key="6">
    <source>
        <dbReference type="SAM" id="Phobius"/>
    </source>
</evidence>
<dbReference type="Pfam" id="PF06305">
    <property type="entry name" value="LapA_dom"/>
    <property type="match status" value="1"/>
</dbReference>
<keyword evidence="3 6" id="KW-1133">Transmembrane helix</keyword>
<organism evidence="8 9">
    <name type="scientific">Brevibacterium yomogidense</name>
    <dbReference type="NCBI Taxonomy" id="946573"/>
    <lineage>
        <taxon>Bacteria</taxon>
        <taxon>Bacillati</taxon>
        <taxon>Actinomycetota</taxon>
        <taxon>Actinomycetes</taxon>
        <taxon>Micrococcales</taxon>
        <taxon>Brevibacteriaceae</taxon>
        <taxon>Brevibacterium</taxon>
    </lineage>
</organism>
<feature type="domain" description="Lipopolysaccharide assembly protein A" evidence="7">
    <location>
        <begin position="110"/>
        <end position="165"/>
    </location>
</feature>
<feature type="transmembrane region" description="Helical" evidence="6">
    <location>
        <begin position="129"/>
        <end position="153"/>
    </location>
</feature>
<feature type="region of interest" description="Disordered" evidence="5">
    <location>
        <begin position="1"/>
        <end position="85"/>
    </location>
</feature>
<evidence type="ECO:0000256" key="1">
    <source>
        <dbReference type="ARBA" id="ARBA00022475"/>
    </source>
</evidence>
<accession>A0A1X6XLI8</accession>
<proteinExistence type="predicted"/>
<dbReference type="AlphaFoldDB" id="A0A1X6XLI8"/>
<evidence type="ECO:0000256" key="4">
    <source>
        <dbReference type="ARBA" id="ARBA00023136"/>
    </source>
</evidence>
<name>A0A1X6XLI8_9MICO</name>
<keyword evidence="1" id="KW-1003">Cell membrane</keyword>
<dbReference type="RefSeq" id="WP_087008540.1">
    <property type="nucleotide sequence ID" value="NZ_FWFF01000019.1"/>
</dbReference>
<dbReference type="EMBL" id="FWFF01000019">
    <property type="protein sequence ID" value="SLN00026.1"/>
    <property type="molecule type" value="Genomic_DNA"/>
</dbReference>
<protein>
    <submittedName>
        <fullName evidence="8">Putative membrane protein</fullName>
    </submittedName>
</protein>
<reference evidence="9" key="1">
    <citation type="submission" date="2017-02" db="EMBL/GenBank/DDBJ databases">
        <authorList>
            <person name="Dridi B."/>
        </authorList>
    </citation>
    <scope>NUCLEOTIDE SEQUENCE [LARGE SCALE GENOMIC DNA]</scope>
    <source>
        <strain evidence="9">B Co 03.10</strain>
    </source>
</reference>
<feature type="compositionally biased region" description="Low complexity" evidence="5">
    <location>
        <begin position="43"/>
        <end position="67"/>
    </location>
</feature>
<dbReference type="Proteomes" id="UP000196581">
    <property type="component" value="Unassembled WGS sequence"/>
</dbReference>